<name>A0A540VQ63_9GAMM</name>
<dbReference type="Pfam" id="PF03033">
    <property type="entry name" value="Glyco_transf_28"/>
    <property type="match status" value="1"/>
</dbReference>
<feature type="binding site" evidence="10">
    <location>
        <position position="164"/>
    </location>
    <ligand>
        <name>UDP-N-acetyl-alpha-D-glucosamine</name>
        <dbReference type="ChEBI" id="CHEBI:57705"/>
    </ligand>
</feature>
<feature type="binding site" evidence="10">
    <location>
        <position position="246"/>
    </location>
    <ligand>
        <name>UDP-N-acetyl-alpha-D-glucosamine</name>
        <dbReference type="ChEBI" id="CHEBI:57705"/>
    </ligand>
</feature>
<evidence type="ECO:0000256" key="3">
    <source>
        <dbReference type="ARBA" id="ARBA00022676"/>
    </source>
</evidence>
<dbReference type="PANTHER" id="PTHR21015:SF22">
    <property type="entry name" value="GLYCOSYLTRANSFERASE"/>
    <property type="match status" value="1"/>
</dbReference>
<comment type="similarity">
    <text evidence="10">Belongs to the glycosyltransferase 28 family. MurG subfamily.</text>
</comment>
<keyword evidence="6 10" id="KW-0573">Peptidoglycan synthesis</keyword>
<comment type="subcellular location">
    <subcellularLocation>
        <location evidence="10">Cell membrane</location>
        <topology evidence="10">Peripheral membrane protein</topology>
        <orientation evidence="10">Cytoplasmic side</orientation>
    </subcellularLocation>
</comment>
<feature type="binding site" evidence="10">
    <location>
        <begin position="265"/>
        <end position="270"/>
    </location>
    <ligand>
        <name>UDP-N-acetyl-alpha-D-glucosamine</name>
        <dbReference type="ChEBI" id="CHEBI:57705"/>
    </ligand>
</feature>
<dbReference type="EC" id="2.4.1.227" evidence="10"/>
<dbReference type="CDD" id="cd03785">
    <property type="entry name" value="GT28_MurG"/>
    <property type="match status" value="1"/>
</dbReference>
<feature type="binding site" evidence="10">
    <location>
        <begin position="13"/>
        <end position="15"/>
    </location>
    <ligand>
        <name>UDP-N-acetyl-alpha-D-glucosamine</name>
        <dbReference type="ChEBI" id="CHEBI:57705"/>
    </ligand>
</feature>
<reference evidence="13 14" key="1">
    <citation type="submission" date="2019-06" db="EMBL/GenBank/DDBJ databases">
        <title>Metagenome assembled Genome of Spiribacter salinus SL48-SHIP from the microbial mat of Salt Lake 48 (Novosibirsk region, Russia).</title>
        <authorList>
            <person name="Shipova A."/>
            <person name="Rozanov A.S."/>
            <person name="Bryanskaya A.V."/>
            <person name="Peltek S.E."/>
        </authorList>
    </citation>
    <scope>NUCLEOTIDE SEQUENCE [LARGE SCALE GENOMIC DNA]</scope>
    <source>
        <strain evidence="13">SL48-SHIP-2</strain>
    </source>
</reference>
<evidence type="ECO:0000313" key="13">
    <source>
        <dbReference type="EMBL" id="TQE98868.1"/>
    </source>
</evidence>
<dbReference type="GO" id="GO:0051991">
    <property type="term" value="F:UDP-N-acetyl-D-glucosamine:N-acetylmuramoyl-L-alanyl-D-glutamyl-meso-2,6-diaminopimelyl-D-alanyl-D-alanine-diphosphoundecaprenol 4-beta-N-acetylglucosaminlytransferase activity"/>
    <property type="evidence" value="ECO:0007669"/>
    <property type="project" value="RHEA"/>
</dbReference>
<keyword evidence="3 10" id="KW-0328">Glycosyltransferase</keyword>
<dbReference type="GO" id="GO:0071555">
    <property type="term" value="P:cell wall organization"/>
    <property type="evidence" value="ECO:0007669"/>
    <property type="project" value="UniProtKB-KW"/>
</dbReference>
<keyword evidence="4 10" id="KW-0808">Transferase</keyword>
<evidence type="ECO:0000256" key="7">
    <source>
        <dbReference type="ARBA" id="ARBA00023136"/>
    </source>
</evidence>
<gene>
    <name evidence="10 13" type="primary">murG</name>
    <name evidence="13" type="ORF">FKY71_11585</name>
</gene>
<keyword evidence="2 10" id="KW-0132">Cell division</keyword>
<dbReference type="GO" id="GO:0005886">
    <property type="term" value="C:plasma membrane"/>
    <property type="evidence" value="ECO:0007669"/>
    <property type="project" value="UniProtKB-SubCell"/>
</dbReference>
<protein>
    <recommendedName>
        <fullName evidence="10">UDP-N-acetylglucosamine--N-acetylmuramyl-(pentapeptide) pyrophosphoryl-undecaprenol N-acetylglucosamine transferase</fullName>
        <ecNumber evidence="10">2.4.1.227</ecNumber>
    </recommendedName>
    <alternativeName>
        <fullName evidence="10">Undecaprenyl-PP-MurNAc-pentapeptide-UDPGlcNAc GlcNAc transferase</fullName>
    </alternativeName>
</protein>
<keyword evidence="9 10" id="KW-0961">Cell wall biogenesis/degradation</keyword>
<evidence type="ECO:0000259" key="12">
    <source>
        <dbReference type="Pfam" id="PF04101"/>
    </source>
</evidence>
<keyword evidence="7 10" id="KW-0472">Membrane</keyword>
<dbReference type="GO" id="GO:0051301">
    <property type="term" value="P:cell division"/>
    <property type="evidence" value="ECO:0007669"/>
    <property type="project" value="UniProtKB-KW"/>
</dbReference>
<feature type="binding site" evidence="10">
    <location>
        <position position="291"/>
    </location>
    <ligand>
        <name>UDP-N-acetyl-alpha-D-glucosamine</name>
        <dbReference type="ChEBI" id="CHEBI:57705"/>
    </ligand>
</feature>
<evidence type="ECO:0000256" key="6">
    <source>
        <dbReference type="ARBA" id="ARBA00022984"/>
    </source>
</evidence>
<dbReference type="UniPathway" id="UPA00219"/>
<dbReference type="HAMAP" id="MF_00033">
    <property type="entry name" value="MurG"/>
    <property type="match status" value="1"/>
</dbReference>
<dbReference type="NCBIfam" id="TIGR01133">
    <property type="entry name" value="murG"/>
    <property type="match status" value="1"/>
</dbReference>
<evidence type="ECO:0000256" key="8">
    <source>
        <dbReference type="ARBA" id="ARBA00023306"/>
    </source>
</evidence>
<evidence type="ECO:0000256" key="2">
    <source>
        <dbReference type="ARBA" id="ARBA00022618"/>
    </source>
</evidence>
<evidence type="ECO:0000259" key="11">
    <source>
        <dbReference type="Pfam" id="PF03033"/>
    </source>
</evidence>
<comment type="catalytic activity">
    <reaction evidence="10">
        <text>di-trans,octa-cis-undecaprenyl diphospho-N-acetyl-alpha-D-muramoyl-L-alanyl-D-glutamyl-meso-2,6-diaminopimeloyl-D-alanyl-D-alanine + UDP-N-acetyl-alpha-D-glucosamine = di-trans,octa-cis-undecaprenyl diphospho-[N-acetyl-alpha-D-glucosaminyl-(1-&gt;4)]-N-acetyl-alpha-D-muramoyl-L-alanyl-D-glutamyl-meso-2,6-diaminopimeloyl-D-alanyl-D-alanine + UDP + H(+)</text>
        <dbReference type="Rhea" id="RHEA:31227"/>
        <dbReference type="ChEBI" id="CHEBI:15378"/>
        <dbReference type="ChEBI" id="CHEBI:57705"/>
        <dbReference type="ChEBI" id="CHEBI:58223"/>
        <dbReference type="ChEBI" id="CHEBI:61387"/>
        <dbReference type="ChEBI" id="CHEBI:61388"/>
        <dbReference type="EC" id="2.4.1.227"/>
    </reaction>
</comment>
<comment type="function">
    <text evidence="10">Cell wall formation. Catalyzes the transfer of a GlcNAc subunit on undecaprenyl-pyrophosphoryl-MurNAc-pentapeptide (lipid intermediate I) to form undecaprenyl-pyrophosphoryl-MurNAc-(pentapeptide)GlcNAc (lipid intermediate II).</text>
</comment>
<feature type="binding site" evidence="10">
    <location>
        <position position="192"/>
    </location>
    <ligand>
        <name>UDP-N-acetyl-alpha-D-glucosamine</name>
        <dbReference type="ChEBI" id="CHEBI:57705"/>
    </ligand>
</feature>
<dbReference type="AlphaFoldDB" id="A0A540VQ63"/>
<feature type="domain" description="Glycosyl transferase family 28 C-terminal" evidence="12">
    <location>
        <begin position="186"/>
        <end position="349"/>
    </location>
</feature>
<dbReference type="STRING" id="1260251.SPISAL_06830"/>
<organism evidence="13 14">
    <name type="scientific">Spiribacter salinus</name>
    <dbReference type="NCBI Taxonomy" id="1335746"/>
    <lineage>
        <taxon>Bacteria</taxon>
        <taxon>Pseudomonadati</taxon>
        <taxon>Pseudomonadota</taxon>
        <taxon>Gammaproteobacteria</taxon>
        <taxon>Chromatiales</taxon>
        <taxon>Ectothiorhodospiraceae</taxon>
        <taxon>Spiribacter</taxon>
    </lineage>
</organism>
<evidence type="ECO:0000256" key="5">
    <source>
        <dbReference type="ARBA" id="ARBA00022960"/>
    </source>
</evidence>
<dbReference type="Gene3D" id="3.40.50.2000">
    <property type="entry name" value="Glycogen Phosphorylase B"/>
    <property type="match status" value="2"/>
</dbReference>
<dbReference type="GO" id="GO:0050511">
    <property type="term" value="F:undecaprenyldiphospho-muramoylpentapeptide beta-N-acetylglucosaminyltransferase activity"/>
    <property type="evidence" value="ECO:0007669"/>
    <property type="project" value="UniProtKB-UniRule"/>
</dbReference>
<evidence type="ECO:0000256" key="1">
    <source>
        <dbReference type="ARBA" id="ARBA00022475"/>
    </source>
</evidence>
<dbReference type="GO" id="GO:0008360">
    <property type="term" value="P:regulation of cell shape"/>
    <property type="evidence" value="ECO:0007669"/>
    <property type="project" value="UniProtKB-KW"/>
</dbReference>
<dbReference type="EMBL" id="VIFK01000122">
    <property type="protein sequence ID" value="TQE98868.1"/>
    <property type="molecule type" value="Genomic_DNA"/>
</dbReference>
<evidence type="ECO:0000313" key="14">
    <source>
        <dbReference type="Proteomes" id="UP000315400"/>
    </source>
</evidence>
<keyword evidence="8 10" id="KW-0131">Cell cycle</keyword>
<dbReference type="InterPro" id="IPR006009">
    <property type="entry name" value="GlcNAc_MurG"/>
</dbReference>
<evidence type="ECO:0000256" key="9">
    <source>
        <dbReference type="ARBA" id="ARBA00023316"/>
    </source>
</evidence>
<dbReference type="GO" id="GO:0009252">
    <property type="term" value="P:peptidoglycan biosynthetic process"/>
    <property type="evidence" value="ECO:0007669"/>
    <property type="project" value="UniProtKB-UniRule"/>
</dbReference>
<keyword evidence="5 10" id="KW-0133">Cell shape</keyword>
<comment type="pathway">
    <text evidence="10">Cell wall biogenesis; peptidoglycan biosynthesis.</text>
</comment>
<dbReference type="Pfam" id="PF04101">
    <property type="entry name" value="Glyco_tran_28_C"/>
    <property type="match status" value="1"/>
</dbReference>
<evidence type="ECO:0000256" key="10">
    <source>
        <dbReference type="HAMAP-Rule" id="MF_00033"/>
    </source>
</evidence>
<dbReference type="PANTHER" id="PTHR21015">
    <property type="entry name" value="UDP-N-ACETYLGLUCOSAMINE--N-ACETYLMURAMYL-(PENTAPEPTIDE) PYROPHOSPHORYL-UNDECAPRENOL N-ACETYLGLUCOSAMINE TRANSFERASE 1"/>
    <property type="match status" value="1"/>
</dbReference>
<keyword evidence="1 10" id="KW-1003">Cell membrane</keyword>
<comment type="caution">
    <text evidence="13">The sequence shown here is derived from an EMBL/GenBank/DDBJ whole genome shotgun (WGS) entry which is preliminary data.</text>
</comment>
<evidence type="ECO:0000256" key="4">
    <source>
        <dbReference type="ARBA" id="ARBA00022679"/>
    </source>
</evidence>
<accession>A0A540VQ63</accession>
<sequence length="359" mass="38070">MSVTPVMIVAGGTGGHVFPALAVARELERRGTPVIWLGTPGGLEARVVPEAGIAMETTTVRGLRGNGLRGWLMAPWMILLAVLQCRAVIRRHQPRSMLGMGGYVTGPAGLAARWLGCPLVIHEQNAIAGLTNRLLARLASRVLTGLEAEFSHRVAAEFTGNPVREAIAALPAPTTRYAERQGPMRLLVMGGSLGALTLNRIVPAALARLPGDQRPEVRHQAGPRTLETARQAYADARVEATVSAFIDDMAEAYGWCDLVICRAGALTVSELATAGVPAILVPYPHAVDDHQSANARRLVEAGGAELIADDQLEADRLAVRLERLLSDRRVLAHMGEAAGAFGRPDAATRVADVCLEVAA</sequence>
<proteinExistence type="inferred from homology"/>
<dbReference type="InterPro" id="IPR007235">
    <property type="entry name" value="Glyco_trans_28_C"/>
</dbReference>
<dbReference type="InterPro" id="IPR004276">
    <property type="entry name" value="GlycoTrans_28_N"/>
</dbReference>
<feature type="binding site" evidence="10">
    <location>
        <position position="125"/>
    </location>
    <ligand>
        <name>UDP-N-acetyl-alpha-D-glucosamine</name>
        <dbReference type="ChEBI" id="CHEBI:57705"/>
    </ligand>
</feature>
<dbReference type="Proteomes" id="UP000315400">
    <property type="component" value="Unassembled WGS sequence"/>
</dbReference>
<feature type="domain" description="Glycosyltransferase family 28 N-terminal" evidence="11">
    <location>
        <begin position="6"/>
        <end position="143"/>
    </location>
</feature>
<dbReference type="SUPFAM" id="SSF53756">
    <property type="entry name" value="UDP-Glycosyltransferase/glycogen phosphorylase"/>
    <property type="match status" value="1"/>
</dbReference>
<dbReference type="GO" id="GO:0005975">
    <property type="term" value="P:carbohydrate metabolic process"/>
    <property type="evidence" value="ECO:0007669"/>
    <property type="project" value="InterPro"/>
</dbReference>